<feature type="domain" description="Peptidase M11 gametolysin" evidence="3">
    <location>
        <begin position="238"/>
        <end position="388"/>
    </location>
</feature>
<evidence type="ECO:0000256" key="1">
    <source>
        <dbReference type="SAM" id="MobiDB-lite"/>
    </source>
</evidence>
<keyword evidence="5" id="KW-1185">Reference proteome</keyword>
<protein>
    <recommendedName>
        <fullName evidence="3">Peptidase M11 gametolysin domain-containing protein</fullName>
    </recommendedName>
</protein>
<feature type="signal peptide" evidence="2">
    <location>
        <begin position="1"/>
        <end position="19"/>
    </location>
</feature>
<feature type="region of interest" description="Disordered" evidence="1">
    <location>
        <begin position="711"/>
        <end position="758"/>
    </location>
</feature>
<dbReference type="SUPFAM" id="SSF55486">
    <property type="entry name" value="Metalloproteases ('zincins'), catalytic domain"/>
    <property type="match status" value="1"/>
</dbReference>
<keyword evidence="2" id="KW-0732">Signal</keyword>
<feature type="compositionally biased region" description="Pro residues" evidence="1">
    <location>
        <begin position="713"/>
        <end position="740"/>
    </location>
</feature>
<dbReference type="Proteomes" id="UP000266841">
    <property type="component" value="Unassembled WGS sequence"/>
</dbReference>
<proteinExistence type="predicted"/>
<dbReference type="EMBL" id="AGNL01009132">
    <property type="protein sequence ID" value="EJK70059.1"/>
    <property type="molecule type" value="Genomic_DNA"/>
</dbReference>
<name>K0SYK5_THAOC</name>
<gene>
    <name evidence="4" type="ORF">THAOC_08621</name>
</gene>
<feature type="compositionally biased region" description="Low complexity" evidence="1">
    <location>
        <begin position="741"/>
        <end position="751"/>
    </location>
</feature>
<feature type="region of interest" description="Disordered" evidence="1">
    <location>
        <begin position="388"/>
        <end position="453"/>
    </location>
</feature>
<dbReference type="Pfam" id="PF05548">
    <property type="entry name" value="Peptidase_M11"/>
    <property type="match status" value="1"/>
</dbReference>
<dbReference type="PANTHER" id="PTHR33683">
    <property type="entry name" value="1, PUTATIVE-RELATED"/>
    <property type="match status" value="1"/>
</dbReference>
<sequence length="1257" mass="136152">MRRRLLPIPLLVSSNLAAASLRGRGGRDDARYGGDGAVGVGTKRRLGRVDGTPYADPDLSLREESPAACDSIVAEAGWVLRDLISEEDGEDGDEGGSSSNSIDYSSYFEESFVCEQEDGTAYRVRGTEAQIQSLRVALNEGDFVSSEMTIPGMTVVSGVGALGSPSPGPEALLPAGTDFSFVTSGRRRKRLFPPKLARDSPGDIELDGGGRRNLATYSGVKEILVVRVVDSAGRSPDTSDVISDNVFGTNGDENNLKTQMEGCAFGALEIRPTSNCGNVECDAPGVLEVTIGRSLTSGNRGVIRNAASDAVRAKTGRSLPGPWDHVMYVVEGCYDDNCSWAAYAGVNSWFSVYLNKHYDDVTVQVHEIGHNLNLAHSGEGTETYKDYTIESPHEDRVPDRRCRGLRRVPPPPRRQARDGKRQRLPHRVQSTVRRPPPDEGVPGRGDNIRSHLLPGQIWSQSNWKGTGKSLRVRVEDVTINYEEADWPYPNRPVRGPSGTATISVNFDNAPDQPRPPSLPPTRPPSRTPTNPPVPGPPTRRPSPPPRDDAATSNVCESDENESTCSADCADLELFTNRASEAGSGARGILFTVRSTRDVLVDALEYFSNEAGTQRVEVYFREGGYGGFEFSDGAWASVHDRTVSLTSGLSNPNRLTGLNALVRANVNYSFYLYSPSLIRYENTSGQTIAIDDGIVQIFDGTGVNSQNYDVVAPTAPPPPTNPPIGNPTSPPVVDPTNPPTDFPTTRSPTRTPTSPPSNLPTFPTASGCGNDICAVTEDESTCPADCQNVVLSTPIESRTSGAEGIMFDIESDRDIKVNALDFFSAFSGSSLVEVYWRSGSYNGFEFESSGWNLAYSQTITYFGLDQTARLGNLNNGEGVPVSRGSTVGVFIFVLDKLRYQNPEALLSVEEITDKSIKVTEGTGLNYKNKWTAKPITAAIIRYDVVNSAGNSPPPSPVRSPTNATGLMFDIRADRDVVINAIEFYSDKVSNGIVEVYWRPGSYQGFELSSSGWNQAYARDTAYYNLENVGALDGLEISVSEGSTVGFFIFMQTNQIRYENTATSSTVVRDDNIQILDGSGVNYSTKWVQGTPPPTPPPQSGLTLQASPYGNLGAEGAMFEIQAKNQDIRVTGLALYSRSQATDLAEVYTMRGTYIGNEFNSNGWSLVYRNQNEALGGSSLTSLKLTTPVTVRAGSRQSFFVWTGEMLRYNEGTDEGGVYSSDNFVTFYEGVGVTSKFPGSASARYAPRVFSGEIRYIVI</sequence>
<evidence type="ECO:0000313" key="4">
    <source>
        <dbReference type="EMBL" id="EJK70059.1"/>
    </source>
</evidence>
<organism evidence="4 5">
    <name type="scientific">Thalassiosira oceanica</name>
    <name type="common">Marine diatom</name>
    <dbReference type="NCBI Taxonomy" id="159749"/>
    <lineage>
        <taxon>Eukaryota</taxon>
        <taxon>Sar</taxon>
        <taxon>Stramenopiles</taxon>
        <taxon>Ochrophyta</taxon>
        <taxon>Bacillariophyta</taxon>
        <taxon>Coscinodiscophyceae</taxon>
        <taxon>Thalassiosirophycidae</taxon>
        <taxon>Thalassiosirales</taxon>
        <taxon>Thalassiosiraceae</taxon>
        <taxon>Thalassiosira</taxon>
    </lineage>
</organism>
<feature type="compositionally biased region" description="Basic and acidic residues" evidence="1">
    <location>
        <begin position="388"/>
        <end position="402"/>
    </location>
</feature>
<dbReference type="PANTHER" id="PTHR33683:SF46">
    <property type="entry name" value="SUSHI DOMAIN-CONTAINING PROTEIN"/>
    <property type="match status" value="1"/>
</dbReference>
<evidence type="ECO:0000313" key="5">
    <source>
        <dbReference type="Proteomes" id="UP000266841"/>
    </source>
</evidence>
<evidence type="ECO:0000259" key="3">
    <source>
        <dbReference type="Pfam" id="PF05548"/>
    </source>
</evidence>
<dbReference type="eggNOG" id="ENOG502SEUM">
    <property type="taxonomic scope" value="Eukaryota"/>
</dbReference>
<evidence type="ECO:0000256" key="2">
    <source>
        <dbReference type="SAM" id="SignalP"/>
    </source>
</evidence>
<dbReference type="AlphaFoldDB" id="K0SYK5"/>
<feature type="compositionally biased region" description="Pro residues" evidence="1">
    <location>
        <begin position="512"/>
        <end position="544"/>
    </location>
</feature>
<feature type="chain" id="PRO_5003841513" description="Peptidase M11 gametolysin domain-containing protein" evidence="2">
    <location>
        <begin position="20"/>
        <end position="1257"/>
    </location>
</feature>
<dbReference type="InterPro" id="IPR008752">
    <property type="entry name" value="Peptidase_M11"/>
</dbReference>
<reference evidence="4 5" key="1">
    <citation type="journal article" date="2012" name="Genome Biol.">
        <title>Genome and low-iron response of an oceanic diatom adapted to chronic iron limitation.</title>
        <authorList>
            <person name="Lommer M."/>
            <person name="Specht M."/>
            <person name="Roy A.S."/>
            <person name="Kraemer L."/>
            <person name="Andreson R."/>
            <person name="Gutowska M.A."/>
            <person name="Wolf J."/>
            <person name="Bergner S.V."/>
            <person name="Schilhabel M.B."/>
            <person name="Klostermeier U.C."/>
            <person name="Beiko R.G."/>
            <person name="Rosenstiel P."/>
            <person name="Hippler M."/>
            <person name="Laroche J."/>
        </authorList>
    </citation>
    <scope>NUCLEOTIDE SEQUENCE [LARGE SCALE GENOMIC DNA]</scope>
    <source>
        <strain evidence="4 5">CCMP1005</strain>
    </source>
</reference>
<comment type="caution">
    <text evidence="4">The sequence shown here is derived from an EMBL/GenBank/DDBJ whole genome shotgun (WGS) entry which is preliminary data.</text>
</comment>
<feature type="region of interest" description="Disordered" evidence="1">
    <location>
        <begin position="485"/>
        <end position="561"/>
    </location>
</feature>
<accession>K0SYK5</accession>